<accession>A0AAN8S3E1</accession>
<reference evidence="2 3" key="1">
    <citation type="submission" date="2023-10" db="EMBL/GenBank/DDBJ databases">
        <title>Genomes of two closely related lineages of the louse Polyplax serrata with different host specificities.</title>
        <authorList>
            <person name="Martinu J."/>
            <person name="Tarabai H."/>
            <person name="Stefka J."/>
            <person name="Hypsa V."/>
        </authorList>
    </citation>
    <scope>NUCLEOTIDE SEQUENCE [LARGE SCALE GENOMIC DNA]</scope>
    <source>
        <strain evidence="2">HR10_N</strain>
    </source>
</reference>
<feature type="region of interest" description="Disordered" evidence="1">
    <location>
        <begin position="62"/>
        <end position="97"/>
    </location>
</feature>
<evidence type="ECO:0000313" key="3">
    <source>
        <dbReference type="Proteomes" id="UP001372834"/>
    </source>
</evidence>
<dbReference type="AlphaFoldDB" id="A0AAN8S3E1"/>
<evidence type="ECO:0000256" key="1">
    <source>
        <dbReference type="SAM" id="MobiDB-lite"/>
    </source>
</evidence>
<comment type="caution">
    <text evidence="2">The sequence shown here is derived from an EMBL/GenBank/DDBJ whole genome shotgun (WGS) entry which is preliminary data.</text>
</comment>
<dbReference type="Proteomes" id="UP001372834">
    <property type="component" value="Unassembled WGS sequence"/>
</dbReference>
<name>A0AAN8S3E1_POLSC</name>
<sequence length="97" mass="10408">MEKVGPILTRGPHGGDTLVASYDTQCPGWSYSKSGNHTAPPCILVASYDTQKNAHAQRTRWDGNPIVRDSNPLKNLGGPSHGGWSYSNPEPHGPPAF</sequence>
<protein>
    <submittedName>
        <fullName evidence="2">Uncharacterized protein</fullName>
    </submittedName>
</protein>
<organism evidence="2 3">
    <name type="scientific">Polyplax serrata</name>
    <name type="common">Common mouse louse</name>
    <dbReference type="NCBI Taxonomy" id="468196"/>
    <lineage>
        <taxon>Eukaryota</taxon>
        <taxon>Metazoa</taxon>
        <taxon>Ecdysozoa</taxon>
        <taxon>Arthropoda</taxon>
        <taxon>Hexapoda</taxon>
        <taxon>Insecta</taxon>
        <taxon>Pterygota</taxon>
        <taxon>Neoptera</taxon>
        <taxon>Paraneoptera</taxon>
        <taxon>Psocodea</taxon>
        <taxon>Troctomorpha</taxon>
        <taxon>Phthiraptera</taxon>
        <taxon>Anoplura</taxon>
        <taxon>Polyplacidae</taxon>
        <taxon>Polyplax</taxon>
    </lineage>
</organism>
<dbReference type="EMBL" id="JAWJWE010000031">
    <property type="protein sequence ID" value="KAK6630016.1"/>
    <property type="molecule type" value="Genomic_DNA"/>
</dbReference>
<proteinExistence type="predicted"/>
<evidence type="ECO:0000313" key="2">
    <source>
        <dbReference type="EMBL" id="KAK6630016.1"/>
    </source>
</evidence>
<gene>
    <name evidence="2" type="ORF">RUM43_015127</name>
</gene>